<name>A0ABS5L3N0_9ACTN</name>
<gene>
    <name evidence="2" type="ORF">KGQ19_39555</name>
</gene>
<accession>A0ABS5L3N0</accession>
<dbReference type="RefSeq" id="WP_212019057.1">
    <property type="nucleotide sequence ID" value="NZ_JAAFYZ010000222.1"/>
</dbReference>
<evidence type="ECO:0000256" key="1">
    <source>
        <dbReference type="SAM" id="MobiDB-lite"/>
    </source>
</evidence>
<sequence length="198" mass="20554">GSGADAGSASARAEGILPATQWPGYDVAHWTVAPNGCGAADRSKCSPGQAADPVVTDAKASDWTGQCTPGRTFPIRRFVQYATNQDVALKLDANEIVLTFPDQNTAAGFLSDARNPGSPKSCSDDPRAETTVPGVSTADGVSWVSTSHTAAGGYLHGYVVRAGDRVAVLRVNQMVGDTMQSTAKDELVLADMEQALAK</sequence>
<organism evidence="2 3">
    <name type="scientific">Catenulispora pinistramenti</name>
    <dbReference type="NCBI Taxonomy" id="2705254"/>
    <lineage>
        <taxon>Bacteria</taxon>
        <taxon>Bacillati</taxon>
        <taxon>Actinomycetota</taxon>
        <taxon>Actinomycetes</taxon>
        <taxon>Catenulisporales</taxon>
        <taxon>Catenulisporaceae</taxon>
        <taxon>Catenulispora</taxon>
    </lineage>
</organism>
<proteinExistence type="predicted"/>
<dbReference type="EMBL" id="JAAFYZ010000222">
    <property type="protein sequence ID" value="MBS2552968.1"/>
    <property type="molecule type" value="Genomic_DNA"/>
</dbReference>
<feature type="region of interest" description="Disordered" evidence="1">
    <location>
        <begin position="109"/>
        <end position="135"/>
    </location>
</feature>
<evidence type="ECO:0000313" key="3">
    <source>
        <dbReference type="Proteomes" id="UP000730482"/>
    </source>
</evidence>
<evidence type="ECO:0000313" key="2">
    <source>
        <dbReference type="EMBL" id="MBS2552968.1"/>
    </source>
</evidence>
<dbReference type="Proteomes" id="UP000730482">
    <property type="component" value="Unassembled WGS sequence"/>
</dbReference>
<reference evidence="2 3" key="1">
    <citation type="submission" date="2020-02" db="EMBL/GenBank/DDBJ databases">
        <title>Acidophilic actinobacteria isolated from forest soil.</title>
        <authorList>
            <person name="Golinska P."/>
        </authorList>
    </citation>
    <scope>NUCLEOTIDE SEQUENCE [LARGE SCALE GENOMIC DNA]</scope>
    <source>
        <strain evidence="2 3">NL8</strain>
    </source>
</reference>
<feature type="non-terminal residue" evidence="2">
    <location>
        <position position="1"/>
    </location>
</feature>
<protein>
    <recommendedName>
        <fullName evidence="4">Serine/threonine protein kinase</fullName>
    </recommendedName>
</protein>
<keyword evidence="3" id="KW-1185">Reference proteome</keyword>
<evidence type="ECO:0008006" key="4">
    <source>
        <dbReference type="Google" id="ProtNLM"/>
    </source>
</evidence>
<comment type="caution">
    <text evidence="2">The sequence shown here is derived from an EMBL/GenBank/DDBJ whole genome shotgun (WGS) entry which is preliminary data.</text>
</comment>